<gene>
    <name evidence="1" type="ORF">IH772_30375</name>
</gene>
<evidence type="ECO:0000313" key="1">
    <source>
        <dbReference type="EMBL" id="MBE0981381.1"/>
    </source>
</evidence>
<proteinExistence type="predicted"/>
<reference evidence="1" key="1">
    <citation type="submission" date="2020-09" db="EMBL/GenBank/DDBJ databases">
        <title>Emerging polyconal dissemination of OXA-244-producing E. coli in France.</title>
        <authorList>
            <person name="Emeraud C."/>
            <person name="Girlich D."/>
            <person name="Bonnin R.A."/>
            <person name="Jousset A.B."/>
            <person name="Naas T."/>
            <person name="Dortet L."/>
        </authorList>
    </citation>
    <scope>NUCLEOTIDE SEQUENCE</scope>
    <source>
        <strain evidence="1">225E3</strain>
    </source>
</reference>
<evidence type="ECO:0000313" key="2">
    <source>
        <dbReference type="Proteomes" id="UP000640866"/>
    </source>
</evidence>
<organism evidence="1 2">
    <name type="scientific">Escherichia coli</name>
    <dbReference type="NCBI Taxonomy" id="562"/>
    <lineage>
        <taxon>Bacteria</taxon>
        <taxon>Pseudomonadati</taxon>
        <taxon>Pseudomonadota</taxon>
        <taxon>Gammaproteobacteria</taxon>
        <taxon>Enterobacterales</taxon>
        <taxon>Enterobacteriaceae</taxon>
        <taxon>Escherichia</taxon>
    </lineage>
</organism>
<dbReference type="EMBL" id="JACZOI010000804">
    <property type="protein sequence ID" value="MBE0981381.1"/>
    <property type="molecule type" value="Genomic_DNA"/>
</dbReference>
<comment type="caution">
    <text evidence="1">The sequence shown here is derived from an EMBL/GenBank/DDBJ whole genome shotgun (WGS) entry which is preliminary data.</text>
</comment>
<sequence>MTEKSQEPTAALDAEQVAAYLSQHPE</sequence>
<dbReference type="Proteomes" id="UP000640866">
    <property type="component" value="Unassembled WGS sequence"/>
</dbReference>
<dbReference type="AlphaFoldDB" id="A0AAP1WER6"/>
<feature type="non-terminal residue" evidence="1">
    <location>
        <position position="26"/>
    </location>
</feature>
<protein>
    <submittedName>
        <fullName evidence="1">DUF484 domain-containing protein</fullName>
    </submittedName>
</protein>
<name>A0AAP1WER6_ECOLX</name>
<accession>A0AAP1WER6</accession>